<dbReference type="EMBL" id="MAAO01000006">
    <property type="protein sequence ID" value="OUR96863.1"/>
    <property type="molecule type" value="Genomic_DNA"/>
</dbReference>
<organism evidence="1 2">
    <name type="scientific">Halobacteriovorax marinus</name>
    <dbReference type="NCBI Taxonomy" id="97084"/>
    <lineage>
        <taxon>Bacteria</taxon>
        <taxon>Pseudomonadati</taxon>
        <taxon>Bdellovibrionota</taxon>
        <taxon>Bacteriovoracia</taxon>
        <taxon>Bacteriovoracales</taxon>
        <taxon>Halobacteriovoraceae</taxon>
        <taxon>Halobacteriovorax</taxon>
    </lineage>
</organism>
<accession>A0A1Y5F7L0</accession>
<gene>
    <name evidence="1" type="ORF">A9Q84_11035</name>
</gene>
<evidence type="ECO:0000313" key="2">
    <source>
        <dbReference type="Proteomes" id="UP000196531"/>
    </source>
</evidence>
<sequence>MKLLIPILFLSLVLTSCKGEKDKKDENSDERFNFNKEISPERTLTDSEFAVVKSLCTDLQTKRIYFEARGDRELEFTYNLTNTNCSGVSSVPGDYVATLRVSISGDLEIEGPRGQIFADDVLTDVHPSILSICTDVLSGTNVSNTRTVGALKYQYRFLKADNYILEVAKFAQNVDGLYIPTFIESFSVLSSVFGSKTGMVFDRIQVTQCSNGKAKSNRQFLK</sequence>
<dbReference type="Proteomes" id="UP000196531">
    <property type="component" value="Unassembled WGS sequence"/>
</dbReference>
<evidence type="ECO:0008006" key="3">
    <source>
        <dbReference type="Google" id="ProtNLM"/>
    </source>
</evidence>
<evidence type="ECO:0000313" key="1">
    <source>
        <dbReference type="EMBL" id="OUR96863.1"/>
    </source>
</evidence>
<dbReference type="AlphaFoldDB" id="A0A1Y5F7L0"/>
<proteinExistence type="predicted"/>
<protein>
    <recommendedName>
        <fullName evidence="3">Lipoprotein</fullName>
    </recommendedName>
</protein>
<reference evidence="2" key="1">
    <citation type="journal article" date="2017" name="Proc. Natl. Acad. Sci. U.S.A.">
        <title>Simulation of Deepwater Horizon oil plume reveals substrate specialization within a complex community of hydrocarbon-degraders.</title>
        <authorList>
            <person name="Hu P."/>
            <person name="Dubinsky E.A."/>
            <person name="Probst A.J."/>
            <person name="Wang J."/>
            <person name="Sieber C.M.K."/>
            <person name="Tom L.M."/>
            <person name="Gardinali P."/>
            <person name="Banfield J.F."/>
            <person name="Atlas R.M."/>
            <person name="Andersen G.L."/>
        </authorList>
    </citation>
    <scope>NUCLEOTIDE SEQUENCE [LARGE SCALE GENOMIC DNA]</scope>
</reference>
<name>A0A1Y5F7L0_9BACT</name>
<comment type="caution">
    <text evidence="1">The sequence shown here is derived from an EMBL/GenBank/DDBJ whole genome shotgun (WGS) entry which is preliminary data.</text>
</comment>
<dbReference type="PROSITE" id="PS51257">
    <property type="entry name" value="PROKAR_LIPOPROTEIN"/>
    <property type="match status" value="1"/>
</dbReference>